<keyword evidence="3" id="KW-1185">Reference proteome</keyword>
<proteinExistence type="predicted"/>
<accession>A0A5B0QQR4</accession>
<feature type="region of interest" description="Disordered" evidence="1">
    <location>
        <begin position="52"/>
        <end position="72"/>
    </location>
</feature>
<protein>
    <recommendedName>
        <fullName evidence="4">CCHC-type domain-containing protein</fullName>
    </recommendedName>
</protein>
<feature type="region of interest" description="Disordered" evidence="1">
    <location>
        <begin position="96"/>
        <end position="170"/>
    </location>
</feature>
<evidence type="ECO:0008006" key="4">
    <source>
        <dbReference type="Google" id="ProtNLM"/>
    </source>
</evidence>
<reference evidence="2 3" key="1">
    <citation type="submission" date="2019-05" db="EMBL/GenBank/DDBJ databases">
        <title>Emergence of the Ug99 lineage of the wheat stem rust pathogen through somatic hybridization.</title>
        <authorList>
            <person name="Li F."/>
            <person name="Upadhyaya N.M."/>
            <person name="Sperschneider J."/>
            <person name="Matny O."/>
            <person name="Nguyen-Phuc H."/>
            <person name="Mago R."/>
            <person name="Raley C."/>
            <person name="Miller M.E."/>
            <person name="Silverstein K.A.T."/>
            <person name="Henningsen E."/>
            <person name="Hirsch C.D."/>
            <person name="Visser B."/>
            <person name="Pretorius Z.A."/>
            <person name="Steffenson B.J."/>
            <person name="Schwessinger B."/>
            <person name="Dodds P.N."/>
            <person name="Figueroa M."/>
        </authorList>
    </citation>
    <scope>NUCLEOTIDE SEQUENCE [LARGE SCALE GENOMIC DNA]</scope>
    <source>
        <strain evidence="2">21-0</strain>
    </source>
</reference>
<dbReference type="OrthoDB" id="2507769at2759"/>
<dbReference type="EMBL" id="VSWC01000014">
    <property type="protein sequence ID" value="KAA1115592.1"/>
    <property type="molecule type" value="Genomic_DNA"/>
</dbReference>
<sequence>MAAEQAPPPREERSASIISHPDNIYALAGAPQQHRQICFRCRSPNHLIGQCTAPDPTARTSTHPPRAPLHNGHIPPGFQAYYPILAPPGAVPMYYPPRPNQQNPNSIPVQRGRMDSYRPQYGQNSNRPTARAADLAAAPPTDTSFNNLDVSATPAGDSNPQDSLFDTGASHHLTGDKSALFDVTVLPHPIPLKVATDGNSKFITARGSMAFTGANGMTVW</sequence>
<dbReference type="AlphaFoldDB" id="A0A5B0QQR4"/>
<evidence type="ECO:0000256" key="1">
    <source>
        <dbReference type="SAM" id="MobiDB-lite"/>
    </source>
</evidence>
<evidence type="ECO:0000313" key="2">
    <source>
        <dbReference type="EMBL" id="KAA1115592.1"/>
    </source>
</evidence>
<evidence type="ECO:0000313" key="3">
    <source>
        <dbReference type="Proteomes" id="UP000324748"/>
    </source>
</evidence>
<feature type="compositionally biased region" description="Low complexity" evidence="1">
    <location>
        <begin position="127"/>
        <end position="143"/>
    </location>
</feature>
<organism evidence="2 3">
    <name type="scientific">Puccinia graminis f. sp. tritici</name>
    <dbReference type="NCBI Taxonomy" id="56615"/>
    <lineage>
        <taxon>Eukaryota</taxon>
        <taxon>Fungi</taxon>
        <taxon>Dikarya</taxon>
        <taxon>Basidiomycota</taxon>
        <taxon>Pucciniomycotina</taxon>
        <taxon>Pucciniomycetes</taxon>
        <taxon>Pucciniales</taxon>
        <taxon>Pucciniaceae</taxon>
        <taxon>Puccinia</taxon>
    </lineage>
</organism>
<gene>
    <name evidence="2" type="ORF">PGT21_037138</name>
</gene>
<dbReference type="Proteomes" id="UP000324748">
    <property type="component" value="Unassembled WGS sequence"/>
</dbReference>
<feature type="compositionally biased region" description="Polar residues" evidence="1">
    <location>
        <begin position="144"/>
        <end position="164"/>
    </location>
</feature>
<comment type="caution">
    <text evidence="2">The sequence shown here is derived from an EMBL/GenBank/DDBJ whole genome shotgun (WGS) entry which is preliminary data.</text>
</comment>
<name>A0A5B0QQR4_PUCGR</name>